<dbReference type="OrthoDB" id="294730at2759"/>
<feature type="transmembrane region" description="Helical" evidence="16">
    <location>
        <begin position="439"/>
        <end position="463"/>
    </location>
</feature>
<keyword evidence="6" id="KW-0967">Endosome</keyword>
<feature type="transmembrane region" description="Helical" evidence="16">
    <location>
        <begin position="114"/>
        <end position="136"/>
    </location>
</feature>
<dbReference type="InterPro" id="IPR013057">
    <property type="entry name" value="AA_transpt_TM"/>
</dbReference>
<evidence type="ECO:0000256" key="8">
    <source>
        <dbReference type="ARBA" id="ARBA00022989"/>
    </source>
</evidence>
<evidence type="ECO:0000256" key="1">
    <source>
        <dbReference type="ARBA" id="ARBA00004107"/>
    </source>
</evidence>
<evidence type="ECO:0000256" key="15">
    <source>
        <dbReference type="SAM" id="MobiDB-lite"/>
    </source>
</evidence>
<evidence type="ECO:0000256" key="4">
    <source>
        <dbReference type="ARBA" id="ARBA00022692"/>
    </source>
</evidence>
<evidence type="ECO:0000256" key="11">
    <source>
        <dbReference type="ARBA" id="ARBA00023157"/>
    </source>
</evidence>
<keyword evidence="7" id="KW-0029">Amino-acid transport</keyword>
<evidence type="ECO:0000256" key="16">
    <source>
        <dbReference type="SAM" id="Phobius"/>
    </source>
</evidence>
<evidence type="ECO:0000313" key="19">
    <source>
        <dbReference type="Proteomes" id="UP000192578"/>
    </source>
</evidence>
<evidence type="ECO:0000256" key="12">
    <source>
        <dbReference type="ARBA" id="ARBA00023180"/>
    </source>
</evidence>
<evidence type="ECO:0000313" key="18">
    <source>
        <dbReference type="EMBL" id="OQV19731.1"/>
    </source>
</evidence>
<comment type="caution">
    <text evidence="18">The sequence shown here is derived from an EMBL/GenBank/DDBJ whole genome shotgun (WGS) entry which is preliminary data.</text>
</comment>
<evidence type="ECO:0000256" key="3">
    <source>
        <dbReference type="ARBA" id="ARBA00022448"/>
    </source>
</evidence>
<dbReference type="GO" id="GO:0046872">
    <property type="term" value="F:metal ion binding"/>
    <property type="evidence" value="ECO:0007669"/>
    <property type="project" value="UniProtKB-KW"/>
</dbReference>
<feature type="domain" description="Amino acid transporter transmembrane" evidence="17">
    <location>
        <begin position="89"/>
        <end position="486"/>
    </location>
</feature>
<feature type="transmembrane region" description="Helical" evidence="16">
    <location>
        <begin position="372"/>
        <end position="396"/>
    </location>
</feature>
<dbReference type="PANTHER" id="PTHR22950">
    <property type="entry name" value="AMINO ACID TRANSPORTER"/>
    <property type="match status" value="1"/>
</dbReference>
<dbReference type="GO" id="GO:0031902">
    <property type="term" value="C:late endosome membrane"/>
    <property type="evidence" value="ECO:0007669"/>
    <property type="project" value="UniProtKB-SubCell"/>
</dbReference>
<dbReference type="Pfam" id="PF01490">
    <property type="entry name" value="Aa_trans"/>
    <property type="match status" value="1"/>
</dbReference>
<keyword evidence="5" id="KW-0479">Metal-binding</keyword>
<feature type="transmembrane region" description="Helical" evidence="16">
    <location>
        <begin position="259"/>
        <end position="280"/>
    </location>
</feature>
<dbReference type="EMBL" id="MTYJ01000036">
    <property type="protein sequence ID" value="OQV19731.1"/>
    <property type="molecule type" value="Genomic_DNA"/>
</dbReference>
<keyword evidence="12" id="KW-0325">Glycoprotein</keyword>
<keyword evidence="4 16" id="KW-0812">Transmembrane</keyword>
<feature type="transmembrane region" description="Helical" evidence="16">
    <location>
        <begin position="230"/>
        <end position="247"/>
    </location>
</feature>
<feature type="transmembrane region" description="Helical" evidence="16">
    <location>
        <begin position="475"/>
        <end position="495"/>
    </location>
</feature>
<evidence type="ECO:0000256" key="10">
    <source>
        <dbReference type="ARBA" id="ARBA00023136"/>
    </source>
</evidence>
<feature type="transmembrane region" description="Helical" evidence="16">
    <location>
        <begin position="300"/>
        <end position="319"/>
    </location>
</feature>
<accession>A0A1W0WX12</accession>
<dbReference type="AlphaFoldDB" id="A0A1W0WX12"/>
<evidence type="ECO:0000256" key="14">
    <source>
        <dbReference type="ARBA" id="ARBA00038442"/>
    </source>
</evidence>
<keyword evidence="9" id="KW-0915">Sodium</keyword>
<proteinExistence type="inferred from homology"/>
<protein>
    <submittedName>
        <fullName evidence="18">Sodium-coupled neutral amino acid transporter 9-like protein</fullName>
    </submittedName>
</protein>
<evidence type="ECO:0000256" key="2">
    <source>
        <dbReference type="ARBA" id="ARBA00004155"/>
    </source>
</evidence>
<gene>
    <name evidence="18" type="ORF">BV898_06270</name>
</gene>
<comment type="similarity">
    <text evidence="14">Belongs to the amino acid/polyamine transporter 2 family. SLC38A9 subfamily.</text>
</comment>
<keyword evidence="3" id="KW-0813">Transport</keyword>
<evidence type="ECO:0000256" key="5">
    <source>
        <dbReference type="ARBA" id="ARBA00022723"/>
    </source>
</evidence>
<feature type="transmembrane region" description="Helical" evidence="16">
    <location>
        <begin position="331"/>
        <end position="352"/>
    </location>
</feature>
<keyword evidence="11" id="KW-1015">Disulfide bond</keyword>
<reference evidence="19" key="1">
    <citation type="submission" date="2017-01" db="EMBL/GenBank/DDBJ databases">
        <title>Comparative genomics of anhydrobiosis in the tardigrade Hypsibius dujardini.</title>
        <authorList>
            <person name="Yoshida Y."/>
            <person name="Koutsovoulos G."/>
            <person name="Laetsch D."/>
            <person name="Stevens L."/>
            <person name="Kumar S."/>
            <person name="Horikawa D."/>
            <person name="Ishino K."/>
            <person name="Komine S."/>
            <person name="Tomita M."/>
            <person name="Blaxter M."/>
            <person name="Arakawa K."/>
        </authorList>
    </citation>
    <scope>NUCLEOTIDE SEQUENCE [LARGE SCALE GENOMIC DNA]</scope>
    <source>
        <strain evidence="19">Z151</strain>
    </source>
</reference>
<evidence type="ECO:0000256" key="13">
    <source>
        <dbReference type="ARBA" id="ARBA00023228"/>
    </source>
</evidence>
<keyword evidence="13" id="KW-0458">Lysosome</keyword>
<sequence length="499" mass="55426">MDEGEEIESANESAPLLRSTDQRNWIGQRNTDLRENSAEWEAIGASGALAPSASQVSLESDYDGDDLIGRFDDPSRKAPRSGSQGSLVTILSLWTTMMGSSLLVMPWAVAEAGLALGVVLIFVMGGLAFFPTTLIYKAAHYLESTLKVPVVEFQDICSRILGPKVAVVALLVSLLNLIGAMVVYWILMSTMLYQIGCFIYENKYPAPGNITDPSVIPDETGLFFKYWNEMLTVPFYLVFLVLPVICIKKPTFFTKLSSFGIVSIIFMVIFVITKIMTWGFHVKETNLDFKLVNIHFPSLTGTLSMGFFIHNCILGMTVHHSRPQYKARDTGIAFLMTAISYAIVGGGYYAAFPNSKDLIADNFLKNFSNREVLAFVARCLLLFQLYTVFPLLAYLFRMQLFYAIFGKVEVSYHFVVILNALCVGTCLIFAALYPRIGDILRILGSICGLVYVFTLPLLLDLVVSARTGRKSHLRNAVYVFLIGLGLANFIAQFIIPLHV</sequence>
<dbReference type="GO" id="GO:0015179">
    <property type="term" value="F:L-amino acid transmembrane transporter activity"/>
    <property type="evidence" value="ECO:0007669"/>
    <property type="project" value="TreeGrafter"/>
</dbReference>
<evidence type="ECO:0000256" key="6">
    <source>
        <dbReference type="ARBA" id="ARBA00022753"/>
    </source>
</evidence>
<feature type="transmembrane region" description="Helical" evidence="16">
    <location>
        <begin position="86"/>
        <end position="108"/>
    </location>
</feature>
<dbReference type="GO" id="GO:0005765">
    <property type="term" value="C:lysosomal membrane"/>
    <property type="evidence" value="ECO:0007669"/>
    <property type="project" value="UniProtKB-SubCell"/>
</dbReference>
<feature type="transmembrane region" description="Helical" evidence="16">
    <location>
        <begin position="408"/>
        <end position="433"/>
    </location>
</feature>
<feature type="region of interest" description="Disordered" evidence="15">
    <location>
        <begin position="1"/>
        <end position="21"/>
    </location>
</feature>
<keyword evidence="8 16" id="KW-1133">Transmembrane helix</keyword>
<name>A0A1W0WX12_HYPEX</name>
<evidence type="ECO:0000256" key="9">
    <source>
        <dbReference type="ARBA" id="ARBA00023053"/>
    </source>
</evidence>
<keyword evidence="19" id="KW-1185">Reference proteome</keyword>
<dbReference type="PANTHER" id="PTHR22950:SF244">
    <property type="entry name" value="NEUTRAL AMINO ACID TRANSPORTER 9"/>
    <property type="match status" value="1"/>
</dbReference>
<evidence type="ECO:0000259" key="17">
    <source>
        <dbReference type="Pfam" id="PF01490"/>
    </source>
</evidence>
<keyword evidence="10 16" id="KW-0472">Membrane</keyword>
<organism evidence="18 19">
    <name type="scientific">Hypsibius exemplaris</name>
    <name type="common">Freshwater tardigrade</name>
    <dbReference type="NCBI Taxonomy" id="2072580"/>
    <lineage>
        <taxon>Eukaryota</taxon>
        <taxon>Metazoa</taxon>
        <taxon>Ecdysozoa</taxon>
        <taxon>Tardigrada</taxon>
        <taxon>Eutardigrada</taxon>
        <taxon>Parachela</taxon>
        <taxon>Hypsibioidea</taxon>
        <taxon>Hypsibiidae</taxon>
        <taxon>Hypsibius</taxon>
    </lineage>
</organism>
<evidence type="ECO:0000256" key="7">
    <source>
        <dbReference type="ARBA" id="ARBA00022970"/>
    </source>
</evidence>
<dbReference type="Proteomes" id="UP000192578">
    <property type="component" value="Unassembled WGS sequence"/>
</dbReference>
<feature type="transmembrane region" description="Helical" evidence="16">
    <location>
        <begin position="165"/>
        <end position="187"/>
    </location>
</feature>
<comment type="subcellular location">
    <subcellularLocation>
        <location evidence="1">Late endosome membrane</location>
        <topology evidence="1">Multi-pass membrane protein</topology>
    </subcellularLocation>
    <subcellularLocation>
        <location evidence="2">Lysosome membrane</location>
        <topology evidence="2">Multi-pass membrane protein</topology>
    </subcellularLocation>
</comment>